<dbReference type="STRING" id="1507870.A0A1V8TKH0"/>
<dbReference type="PANTHER" id="PTHR40629">
    <property type="entry name" value="PRO41 PROTEIN"/>
    <property type="match status" value="1"/>
</dbReference>
<accession>A0A1V8TKH0</accession>
<dbReference type="AlphaFoldDB" id="A0A1V8TKH0"/>
<evidence type="ECO:0000259" key="2">
    <source>
        <dbReference type="Pfam" id="PF24853"/>
    </source>
</evidence>
<organism evidence="3 4">
    <name type="scientific">Cryoendolithus antarcticus</name>
    <dbReference type="NCBI Taxonomy" id="1507870"/>
    <lineage>
        <taxon>Eukaryota</taxon>
        <taxon>Fungi</taxon>
        <taxon>Dikarya</taxon>
        <taxon>Ascomycota</taxon>
        <taxon>Pezizomycotina</taxon>
        <taxon>Dothideomycetes</taxon>
        <taxon>Dothideomycetidae</taxon>
        <taxon>Cladosporiales</taxon>
        <taxon>Cladosporiaceae</taxon>
        <taxon>Cryoendolithus</taxon>
    </lineage>
</organism>
<evidence type="ECO:0000313" key="3">
    <source>
        <dbReference type="EMBL" id="OQO11804.1"/>
    </source>
</evidence>
<protein>
    <recommendedName>
        <fullName evidence="2">DUF7727 domain-containing protein</fullName>
    </recommendedName>
</protein>
<comment type="caution">
    <text evidence="3">The sequence shown here is derived from an EMBL/GenBank/DDBJ whole genome shotgun (WGS) entry which is preliminary data.</text>
</comment>
<evidence type="ECO:0000313" key="4">
    <source>
        <dbReference type="Proteomes" id="UP000192596"/>
    </source>
</evidence>
<evidence type="ECO:0000256" key="1">
    <source>
        <dbReference type="SAM" id="Phobius"/>
    </source>
</evidence>
<feature type="transmembrane region" description="Helical" evidence="1">
    <location>
        <begin position="83"/>
        <end position="101"/>
    </location>
</feature>
<dbReference type="OrthoDB" id="2110422at2759"/>
<gene>
    <name evidence="3" type="ORF">B0A48_03531</name>
</gene>
<dbReference type="InterPro" id="IPR056144">
    <property type="entry name" value="DUF7727"/>
</dbReference>
<dbReference type="InParanoid" id="A0A1V8TKH0"/>
<keyword evidence="1" id="KW-0472">Membrane</keyword>
<feature type="domain" description="DUF7727" evidence="2">
    <location>
        <begin position="1"/>
        <end position="125"/>
    </location>
</feature>
<name>A0A1V8TKH0_9PEZI</name>
<feature type="transmembrane region" description="Helical" evidence="1">
    <location>
        <begin position="12"/>
        <end position="31"/>
    </location>
</feature>
<dbReference type="PANTHER" id="PTHR40629:SF1">
    <property type="entry name" value="PRO41 PROTEIN"/>
    <property type="match status" value="1"/>
</dbReference>
<dbReference type="Pfam" id="PF24853">
    <property type="entry name" value="DUF7727"/>
    <property type="match status" value="1"/>
</dbReference>
<reference evidence="4" key="1">
    <citation type="submission" date="2017-03" db="EMBL/GenBank/DDBJ databases">
        <title>Genomes of endolithic fungi from Antarctica.</title>
        <authorList>
            <person name="Coleine C."/>
            <person name="Masonjones S."/>
            <person name="Stajich J.E."/>
        </authorList>
    </citation>
    <scope>NUCLEOTIDE SEQUENCE [LARGE SCALE GENOMIC DNA]</scope>
    <source>
        <strain evidence="4">CCFEE 5527</strain>
    </source>
</reference>
<keyword evidence="1" id="KW-1133">Transmembrane helix</keyword>
<dbReference type="Proteomes" id="UP000192596">
    <property type="component" value="Unassembled WGS sequence"/>
</dbReference>
<feature type="transmembrane region" description="Helical" evidence="1">
    <location>
        <begin position="107"/>
        <end position="134"/>
    </location>
</feature>
<keyword evidence="4" id="KW-1185">Reference proteome</keyword>
<dbReference type="EMBL" id="NAJO01000006">
    <property type="protein sequence ID" value="OQO11804.1"/>
    <property type="molecule type" value="Genomic_DNA"/>
</dbReference>
<sequence length="148" mass="17017">MGKLIKNHWARLIILTAASYQLLASLEAFFWPKFFFDFLTKNFDYAVKPYPILQTINVVLALVTLLYEWPLKWVGGTRLQRSLGVRMVWLPLAALSAILMYQGTNAALYYVIGLGVYVWGYCEGEVICAVPWTLPKRADRRHRTTDKA</sequence>
<keyword evidence="1" id="KW-0812">Transmembrane</keyword>
<feature type="transmembrane region" description="Helical" evidence="1">
    <location>
        <begin position="51"/>
        <end position="71"/>
    </location>
</feature>
<proteinExistence type="predicted"/>